<dbReference type="EMBL" id="OU015584">
    <property type="protein sequence ID" value="CAG5085109.1"/>
    <property type="molecule type" value="Genomic_DNA"/>
</dbReference>
<evidence type="ECO:0008006" key="4">
    <source>
        <dbReference type="Google" id="ProtNLM"/>
    </source>
</evidence>
<evidence type="ECO:0000313" key="2">
    <source>
        <dbReference type="EMBL" id="CAG5085109.1"/>
    </source>
</evidence>
<keyword evidence="1" id="KW-0732">Signal</keyword>
<dbReference type="RefSeq" id="WP_258542867.1">
    <property type="nucleotide sequence ID" value="NZ_OU015584.1"/>
</dbReference>
<proteinExistence type="predicted"/>
<feature type="chain" id="PRO_5036885158" description="Lipoprotein" evidence="1">
    <location>
        <begin position="23"/>
        <end position="293"/>
    </location>
</feature>
<dbReference type="Proteomes" id="UP000683507">
    <property type="component" value="Chromosome"/>
</dbReference>
<sequence length="293" mass="31830">MKIKSILSLALVAGLLLQSCGGEEENPAENNGNQAAQNTNPVIVEEGPSEEDDTYTFVPPSPLQIASIFKKAGLEFDASLVNDVANVDGYTEKFKQSLNFGVYSSDLAYCVKSEKYDQASTYLKTLKELSGKIGLETVFADEDLLDRFNNNIGNQDSIVDILIYVQENTDDYIAQNGKTDLSVIYYAGAWVEGMYFGANAAKANPDDLDLGMLISEQMTIGRSIEKGLLAMSEGDMDAEDLAAGIADIIATFDNFESVKDLGEDAAYLDIYLTPEEIGTISDKIIALRTSIVE</sequence>
<organism evidence="2 3">
    <name type="scientific">Parvicella tangerina</name>
    <dbReference type="NCBI Taxonomy" id="2829795"/>
    <lineage>
        <taxon>Bacteria</taxon>
        <taxon>Pseudomonadati</taxon>
        <taxon>Bacteroidota</taxon>
        <taxon>Flavobacteriia</taxon>
        <taxon>Flavobacteriales</taxon>
        <taxon>Parvicellaceae</taxon>
        <taxon>Parvicella</taxon>
    </lineage>
</organism>
<dbReference type="KEGG" id="ptan:CRYO30217_02652"/>
<protein>
    <recommendedName>
        <fullName evidence="4">Lipoprotein</fullName>
    </recommendedName>
</protein>
<reference evidence="2" key="1">
    <citation type="submission" date="2021-04" db="EMBL/GenBank/DDBJ databases">
        <authorList>
            <person name="Rodrigo-Torres L."/>
            <person name="Arahal R. D."/>
            <person name="Lucena T."/>
        </authorList>
    </citation>
    <scope>NUCLEOTIDE SEQUENCE</scope>
    <source>
        <strain evidence="2">AS29M-1</strain>
    </source>
</reference>
<evidence type="ECO:0000313" key="3">
    <source>
        <dbReference type="Proteomes" id="UP000683507"/>
    </source>
</evidence>
<keyword evidence="3" id="KW-1185">Reference proteome</keyword>
<name>A0A916NDB9_9FLAO</name>
<evidence type="ECO:0000256" key="1">
    <source>
        <dbReference type="SAM" id="SignalP"/>
    </source>
</evidence>
<accession>A0A916NDB9</accession>
<dbReference type="PROSITE" id="PS51257">
    <property type="entry name" value="PROKAR_LIPOPROTEIN"/>
    <property type="match status" value="1"/>
</dbReference>
<dbReference type="AlphaFoldDB" id="A0A916NDB9"/>
<gene>
    <name evidence="2" type="ORF">CRYO30217_02652</name>
</gene>
<feature type="signal peptide" evidence="1">
    <location>
        <begin position="1"/>
        <end position="22"/>
    </location>
</feature>